<sequence>MIDTDNFKRLRRLMDRISEIENVIKCVSDADRELVVWSGSRYENYNMNRIKIHKGQLQQDIIKALNAEIERLEHLAEQLKGEL</sequence>
<dbReference type="AlphaFoldDB" id="A0A930B7G2"/>
<dbReference type="Proteomes" id="UP000757890">
    <property type="component" value="Unassembled WGS sequence"/>
</dbReference>
<protein>
    <submittedName>
        <fullName evidence="1">Uncharacterized protein</fullName>
    </submittedName>
</protein>
<gene>
    <name evidence="1" type="ORF">HXL70_05145</name>
</gene>
<organism evidence="1 2">
    <name type="scientific">Dialister invisus</name>
    <dbReference type="NCBI Taxonomy" id="218538"/>
    <lineage>
        <taxon>Bacteria</taxon>
        <taxon>Bacillati</taxon>
        <taxon>Bacillota</taxon>
        <taxon>Negativicutes</taxon>
        <taxon>Veillonellales</taxon>
        <taxon>Veillonellaceae</taxon>
        <taxon>Dialister</taxon>
    </lineage>
</organism>
<proteinExistence type="predicted"/>
<comment type="caution">
    <text evidence="1">The sequence shown here is derived from an EMBL/GenBank/DDBJ whole genome shotgun (WGS) entry which is preliminary data.</text>
</comment>
<reference evidence="1" key="1">
    <citation type="submission" date="2020-04" db="EMBL/GenBank/DDBJ databases">
        <title>Deep metagenomics examines the oral microbiome during advanced dental caries in children, revealing novel taxa and co-occurrences with host molecules.</title>
        <authorList>
            <person name="Baker J.L."/>
            <person name="Morton J.T."/>
            <person name="Dinis M."/>
            <person name="Alvarez R."/>
            <person name="Tran N.C."/>
            <person name="Knight R."/>
            <person name="Edlund A."/>
        </authorList>
    </citation>
    <scope>NUCLEOTIDE SEQUENCE</scope>
    <source>
        <strain evidence="1">JCVI_32_bin.14</strain>
    </source>
</reference>
<evidence type="ECO:0000313" key="1">
    <source>
        <dbReference type="EMBL" id="MBF1129416.1"/>
    </source>
</evidence>
<dbReference type="EMBL" id="JABZMK010000023">
    <property type="protein sequence ID" value="MBF1129416.1"/>
    <property type="molecule type" value="Genomic_DNA"/>
</dbReference>
<evidence type="ECO:0000313" key="2">
    <source>
        <dbReference type="Proteomes" id="UP000757890"/>
    </source>
</evidence>
<name>A0A930B7G2_9FIRM</name>
<accession>A0A930B7G2</accession>